<reference evidence="2 3" key="1">
    <citation type="journal article" date="2014" name="PLoS Genet.">
        <title>Analysis of the Phlebiopsis gigantea genome, transcriptome and secretome provides insight into its pioneer colonization strategies of wood.</title>
        <authorList>
            <person name="Hori C."/>
            <person name="Ishida T."/>
            <person name="Igarashi K."/>
            <person name="Samejima M."/>
            <person name="Suzuki H."/>
            <person name="Master E."/>
            <person name="Ferreira P."/>
            <person name="Ruiz-Duenas F.J."/>
            <person name="Held B."/>
            <person name="Canessa P."/>
            <person name="Larrondo L.F."/>
            <person name="Schmoll M."/>
            <person name="Druzhinina I.S."/>
            <person name="Kubicek C.P."/>
            <person name="Gaskell J.A."/>
            <person name="Kersten P."/>
            <person name="St John F."/>
            <person name="Glasner J."/>
            <person name="Sabat G."/>
            <person name="Splinter BonDurant S."/>
            <person name="Syed K."/>
            <person name="Yadav J."/>
            <person name="Mgbeahuruike A.C."/>
            <person name="Kovalchuk A."/>
            <person name="Asiegbu F.O."/>
            <person name="Lackner G."/>
            <person name="Hoffmeister D."/>
            <person name="Rencoret J."/>
            <person name="Gutierrez A."/>
            <person name="Sun H."/>
            <person name="Lindquist E."/>
            <person name="Barry K."/>
            <person name="Riley R."/>
            <person name="Grigoriev I.V."/>
            <person name="Henrissat B."/>
            <person name="Kues U."/>
            <person name="Berka R.M."/>
            <person name="Martinez A.T."/>
            <person name="Covert S.F."/>
            <person name="Blanchette R.A."/>
            <person name="Cullen D."/>
        </authorList>
    </citation>
    <scope>NUCLEOTIDE SEQUENCE [LARGE SCALE GENOMIC DNA]</scope>
    <source>
        <strain evidence="2 3">11061_1 CR5-6</strain>
    </source>
</reference>
<dbReference type="Proteomes" id="UP000053257">
    <property type="component" value="Unassembled WGS sequence"/>
</dbReference>
<organism evidence="2 3">
    <name type="scientific">Phlebiopsis gigantea (strain 11061_1 CR5-6)</name>
    <name type="common">White-rot fungus</name>
    <name type="synonym">Peniophora gigantea</name>
    <dbReference type="NCBI Taxonomy" id="745531"/>
    <lineage>
        <taxon>Eukaryota</taxon>
        <taxon>Fungi</taxon>
        <taxon>Dikarya</taxon>
        <taxon>Basidiomycota</taxon>
        <taxon>Agaricomycotina</taxon>
        <taxon>Agaricomycetes</taxon>
        <taxon>Polyporales</taxon>
        <taxon>Phanerochaetaceae</taxon>
        <taxon>Phlebiopsis</taxon>
    </lineage>
</organism>
<evidence type="ECO:0000256" key="1">
    <source>
        <dbReference type="SAM" id="MobiDB-lite"/>
    </source>
</evidence>
<accession>A0A0C3S2U9</accession>
<gene>
    <name evidence="2" type="ORF">PHLGIDRAFT_129778</name>
</gene>
<proteinExistence type="predicted"/>
<dbReference type="AlphaFoldDB" id="A0A0C3S2U9"/>
<protein>
    <submittedName>
        <fullName evidence="2">Uncharacterized protein</fullName>
    </submittedName>
</protein>
<dbReference type="STRING" id="745531.A0A0C3S2U9"/>
<feature type="compositionally biased region" description="Basic and acidic residues" evidence="1">
    <location>
        <begin position="128"/>
        <end position="140"/>
    </location>
</feature>
<evidence type="ECO:0000313" key="3">
    <source>
        <dbReference type="Proteomes" id="UP000053257"/>
    </source>
</evidence>
<dbReference type="HOGENOM" id="CLU_021481_0_0_1"/>
<name>A0A0C3S2U9_PHLG1</name>
<evidence type="ECO:0000313" key="2">
    <source>
        <dbReference type="EMBL" id="KIP04032.1"/>
    </source>
</evidence>
<dbReference type="EMBL" id="KN840589">
    <property type="protein sequence ID" value="KIP04032.1"/>
    <property type="molecule type" value="Genomic_DNA"/>
</dbReference>
<dbReference type="OrthoDB" id="5327923at2759"/>
<sequence>MPCTPPPPQPDGRTRYVYQRWLRKSDGPLLTKPPPLGVRASNELIWGHNLEDFCWIERIPGADVLTIWSRSMIKEYGENYDEGEFQEPDDAQVPRMRHPWPVLKIPNDDIRVRKDAWGVIDQGCEAHARPEYAPKRRDDPADSSDQVEDNATKVAALVKKLFGFDDGRDVFTLNDPHYPLRSPEGNIYAFLFKSRIRHSFLSVRGDLPPATIQIPQLTSFTQIDGELVGIQIDEYGVEVMGDHAGRFAGLCEAPEQMSADDEISHNVEGEVDELSKHVEGQIHLDDVLEGMDDLPSDKKIPYDSPFSRKDIPKLEEDLPKYYFPDILYVHDPHKVTSTSHRTYADASSTKFPPNATMTYKRMYPELPRDHAKDRDQPTSPPREAHLHLAHQNRLGVGNHSLVHDAPLTLPTPLSAHSRNGTVRVAAKSAFPRVSARELLANEAKMYNLFPDHLSQDWCGYNLVTPVRHPVPVGPVVPKFFGYYVPVVNGMPCSATDVNAPSPILLIEQCGEDINPREFNRDDKSECYSLMLRLHYDGFTQGSFYVRNILTQPGPLTAPPDRRSKKTPSFRVIDFGRGVEFRQFIGSRSDKDRVERKQREWANIIDDEDQRAQRELRIPDFDY</sequence>
<feature type="region of interest" description="Disordered" evidence="1">
    <location>
        <begin position="128"/>
        <end position="149"/>
    </location>
</feature>
<keyword evidence="3" id="KW-1185">Reference proteome</keyword>